<feature type="transmembrane region" description="Helical" evidence="7">
    <location>
        <begin position="421"/>
        <end position="439"/>
    </location>
</feature>
<feature type="transmembrane region" description="Helical" evidence="7">
    <location>
        <begin position="34"/>
        <end position="56"/>
    </location>
</feature>
<reference evidence="9 10" key="1">
    <citation type="submission" date="2020-05" db="EMBL/GenBank/DDBJ databases">
        <title>MicrobeNet Type strains.</title>
        <authorList>
            <person name="Nicholson A.C."/>
        </authorList>
    </citation>
    <scope>NUCLEOTIDE SEQUENCE [LARGE SCALE GENOMIC DNA]</scope>
    <source>
        <strain evidence="9 10">JCM 14547</strain>
    </source>
</reference>
<dbReference type="GO" id="GO:0005886">
    <property type="term" value="C:plasma membrane"/>
    <property type="evidence" value="ECO:0007669"/>
    <property type="project" value="TreeGrafter"/>
</dbReference>
<dbReference type="PANTHER" id="PTHR43867">
    <property type="entry name" value="CELLULOSE SYNTHASE CATALYTIC SUBUNIT A [UDP-FORMING]"/>
    <property type="match status" value="1"/>
</dbReference>
<dbReference type="RefSeq" id="WP_171203041.1">
    <property type="nucleotide sequence ID" value="NZ_BAAANP010000020.1"/>
</dbReference>
<comment type="subcellular location">
    <subcellularLocation>
        <location evidence="1">Membrane</location>
        <topology evidence="1">Multi-pass membrane protein</topology>
    </subcellularLocation>
</comment>
<organism evidence="9 10">
    <name type="scientific">Pseudokineococcus marinus</name>
    <dbReference type="NCBI Taxonomy" id="351215"/>
    <lineage>
        <taxon>Bacteria</taxon>
        <taxon>Bacillati</taxon>
        <taxon>Actinomycetota</taxon>
        <taxon>Actinomycetes</taxon>
        <taxon>Kineosporiales</taxon>
        <taxon>Kineosporiaceae</taxon>
        <taxon>Pseudokineococcus</taxon>
    </lineage>
</organism>
<feature type="transmembrane region" description="Helical" evidence="7">
    <location>
        <begin position="387"/>
        <end position="409"/>
    </location>
</feature>
<dbReference type="PANTHER" id="PTHR43867:SF2">
    <property type="entry name" value="CELLULOSE SYNTHASE CATALYTIC SUBUNIT A [UDP-FORMING]"/>
    <property type="match status" value="1"/>
</dbReference>
<dbReference type="InterPro" id="IPR001173">
    <property type="entry name" value="Glyco_trans_2-like"/>
</dbReference>
<feature type="transmembrane region" description="Helical" evidence="7">
    <location>
        <begin position="451"/>
        <end position="475"/>
    </location>
</feature>
<evidence type="ECO:0000313" key="10">
    <source>
        <dbReference type="Proteomes" id="UP000555552"/>
    </source>
</evidence>
<protein>
    <submittedName>
        <fullName evidence="9">Glycosyltransferase</fullName>
    </submittedName>
</protein>
<feature type="transmembrane region" description="Helical" evidence="7">
    <location>
        <begin position="68"/>
        <end position="91"/>
    </location>
</feature>
<dbReference type="GO" id="GO:0016758">
    <property type="term" value="F:hexosyltransferase activity"/>
    <property type="evidence" value="ECO:0007669"/>
    <property type="project" value="TreeGrafter"/>
</dbReference>
<keyword evidence="6 7" id="KW-0472">Membrane</keyword>
<feature type="transmembrane region" description="Helical" evidence="7">
    <location>
        <begin position="499"/>
        <end position="517"/>
    </location>
</feature>
<dbReference type="Pfam" id="PF13632">
    <property type="entry name" value="Glyco_trans_2_3"/>
    <property type="match status" value="1"/>
</dbReference>
<evidence type="ECO:0000256" key="2">
    <source>
        <dbReference type="ARBA" id="ARBA00022676"/>
    </source>
</evidence>
<feature type="domain" description="Glycosyltransferase 2-like" evidence="8">
    <location>
        <begin position="211"/>
        <end position="426"/>
    </location>
</feature>
<name>A0A849BUN7_9ACTN</name>
<keyword evidence="10" id="KW-1185">Reference proteome</keyword>
<keyword evidence="3 9" id="KW-0808">Transferase</keyword>
<evidence type="ECO:0000256" key="4">
    <source>
        <dbReference type="ARBA" id="ARBA00022692"/>
    </source>
</evidence>
<keyword evidence="4 7" id="KW-0812">Transmembrane</keyword>
<evidence type="ECO:0000256" key="3">
    <source>
        <dbReference type="ARBA" id="ARBA00022679"/>
    </source>
</evidence>
<dbReference type="SUPFAM" id="SSF53448">
    <property type="entry name" value="Nucleotide-diphospho-sugar transferases"/>
    <property type="match status" value="1"/>
</dbReference>
<dbReference type="InterPro" id="IPR050321">
    <property type="entry name" value="Glycosyltr_2/OpgH_subfam"/>
</dbReference>
<proteinExistence type="predicted"/>
<dbReference type="InterPro" id="IPR029044">
    <property type="entry name" value="Nucleotide-diphossugar_trans"/>
</dbReference>
<evidence type="ECO:0000256" key="6">
    <source>
        <dbReference type="ARBA" id="ARBA00023136"/>
    </source>
</evidence>
<sequence length="615" mass="66303">MGISYDGASSVTGPLQPTGDVVRWRRVLAPGQRAVVAGLGALHAALVLAFITYLLWPSNLPALAGLPLPAAVAVVAGVVMVVALQVLQLLGTASGLHFAFRGVDPVPMRPATGLRVAMLTTIVPSKEPWEVAERTLVAFLDQRHDLPVDAWVLDEGDDPHVRARCAELGIHHFSRKGVAEWNTASGPFRAKTKHGNHNAWRAAHEHRYDVVTQMDPDHVPLASRDVLERLLGYFADPDVAYVVAPQVYGNQADSIVARGAAQLAYLFHGVIQRGANALGAPLLIGTNHAFRPAAWQQIDGYQDCIIEDHLTAMVVPTATNPATGRRWKGVYTPDVVTVGEGPTSWTDFFSQQRRWAYGIVEIVLKHSPHRFRALTWDQRVSFASLQFFYPAVGATWVLGNVLSALYLVLGVTVSDLAWQPWLVLLLATTGTSLGSFFYLRRFNLVEHERRSWGMAGLLLNLVTTPVYLAAAVTAASGRSLAYKVTAKGRLTSGDSLRTFRLHLGWAAFAVACMLAGIAQGHTYAALYVWMTITLATALAPVALWWRTASADEAETAEAQPEVDLASALGLPPTFELAPVPAAVGGPGQVVTGAVLVGDDLDRRASAHHARLPTSS</sequence>
<evidence type="ECO:0000256" key="1">
    <source>
        <dbReference type="ARBA" id="ARBA00004141"/>
    </source>
</evidence>
<evidence type="ECO:0000259" key="8">
    <source>
        <dbReference type="Pfam" id="PF13632"/>
    </source>
</evidence>
<dbReference type="AlphaFoldDB" id="A0A849BUN7"/>
<comment type="caution">
    <text evidence="9">The sequence shown here is derived from an EMBL/GenBank/DDBJ whole genome shotgun (WGS) entry which is preliminary data.</text>
</comment>
<evidence type="ECO:0000313" key="9">
    <source>
        <dbReference type="EMBL" id="NNH23216.1"/>
    </source>
</evidence>
<dbReference type="EMBL" id="JABEMA010000111">
    <property type="protein sequence ID" value="NNH23216.1"/>
    <property type="molecule type" value="Genomic_DNA"/>
</dbReference>
<keyword evidence="5 7" id="KW-1133">Transmembrane helix</keyword>
<feature type="transmembrane region" description="Helical" evidence="7">
    <location>
        <begin position="524"/>
        <end position="545"/>
    </location>
</feature>
<accession>A0A849BUN7</accession>
<evidence type="ECO:0000256" key="5">
    <source>
        <dbReference type="ARBA" id="ARBA00022989"/>
    </source>
</evidence>
<dbReference type="Proteomes" id="UP000555552">
    <property type="component" value="Unassembled WGS sequence"/>
</dbReference>
<gene>
    <name evidence="9" type="ORF">HLB09_08950</name>
</gene>
<evidence type="ECO:0000256" key="7">
    <source>
        <dbReference type="SAM" id="Phobius"/>
    </source>
</evidence>
<dbReference type="Gene3D" id="3.90.550.10">
    <property type="entry name" value="Spore Coat Polysaccharide Biosynthesis Protein SpsA, Chain A"/>
    <property type="match status" value="1"/>
</dbReference>
<keyword evidence="2" id="KW-0328">Glycosyltransferase</keyword>